<name>U2HRF7_9SPHI</name>
<dbReference type="eggNOG" id="ENOG5033K8G">
    <property type="taxonomic scope" value="Bacteria"/>
</dbReference>
<keyword evidence="3" id="KW-1185">Reference proteome</keyword>
<gene>
    <name evidence="1" type="ORF">M472_03780</name>
    <name evidence="2" type="ORF">M472_16350</name>
</gene>
<sequence length="209" mass="24149">MKNRLYIPIAVILLSSCKPFTQSIRDTLKSEEEVQQDLAHKEQNESNSFPLRVIKTVSSTAALQAAEETLRQLPQFSGKPIMVQQSAHFFGDGRIVLNIQNPDTPQNIDRYVYQRGKWQTPTPVRITKADRLDQQLFPLDRVSFATANKVYTTLKQKIKEIKSEERDPTVYFSFYNDKINWSPRSLRTPRGSYSLSFDEQGNLQSFEKD</sequence>
<accession>U2HRF7</accession>
<dbReference type="EMBL" id="ATDL01000007">
    <property type="protein sequence ID" value="ERJ60331.1"/>
    <property type="molecule type" value="Genomic_DNA"/>
</dbReference>
<evidence type="ECO:0000313" key="2">
    <source>
        <dbReference type="EMBL" id="ERJ60331.1"/>
    </source>
</evidence>
<evidence type="ECO:0000313" key="1">
    <source>
        <dbReference type="EMBL" id="ERJ57880.1"/>
    </source>
</evidence>
<dbReference type="AlphaFoldDB" id="U2HRF7"/>
<dbReference type="PATRIC" id="fig|1346330.5.peg.1293"/>
<organism evidence="1 3">
    <name type="scientific">Sphingobacterium paucimobilis HER1398</name>
    <dbReference type="NCBI Taxonomy" id="1346330"/>
    <lineage>
        <taxon>Bacteria</taxon>
        <taxon>Pseudomonadati</taxon>
        <taxon>Bacteroidota</taxon>
        <taxon>Sphingobacteriia</taxon>
        <taxon>Sphingobacteriales</taxon>
        <taxon>Sphingobacteriaceae</taxon>
        <taxon>Sphingobacterium</taxon>
    </lineage>
</organism>
<dbReference type="Proteomes" id="UP000016584">
    <property type="component" value="Unassembled WGS sequence"/>
</dbReference>
<dbReference type="OrthoDB" id="660752at2"/>
<protein>
    <submittedName>
        <fullName evidence="1">Uncharacterized protein</fullName>
    </submittedName>
</protein>
<dbReference type="EMBL" id="ATDL01000021">
    <property type="protein sequence ID" value="ERJ57880.1"/>
    <property type="molecule type" value="Genomic_DNA"/>
</dbReference>
<reference evidence="1 3" key="1">
    <citation type="journal article" date="2013" name="Genome Announc.">
        <title>The Draft Genome Sequence of Sphingomonas paucimobilis Strain HER1398 (Proteobacteria), Host to the Giant PAU Phage, Indicates That It Is a Member of the Genus Sphingobacterium (Bacteroidetes).</title>
        <authorList>
            <person name="White R.A.III."/>
            <person name="Suttle C.A."/>
        </authorList>
    </citation>
    <scope>NUCLEOTIDE SEQUENCE [LARGE SCALE GENOMIC DNA]</scope>
    <source>
        <strain evidence="1 3">HER1398</strain>
    </source>
</reference>
<dbReference type="RefSeq" id="WP_021069471.1">
    <property type="nucleotide sequence ID" value="NZ_ATDL01000007.1"/>
</dbReference>
<comment type="caution">
    <text evidence="1">The sequence shown here is derived from an EMBL/GenBank/DDBJ whole genome shotgun (WGS) entry which is preliminary data.</text>
</comment>
<proteinExistence type="predicted"/>
<dbReference type="PROSITE" id="PS51257">
    <property type="entry name" value="PROKAR_LIPOPROTEIN"/>
    <property type="match status" value="1"/>
</dbReference>
<evidence type="ECO:0000313" key="3">
    <source>
        <dbReference type="Proteomes" id="UP000016584"/>
    </source>
</evidence>